<organism evidence="3 4">
    <name type="scientific">Ferruginivarius sediminum</name>
    <dbReference type="NCBI Taxonomy" id="2661937"/>
    <lineage>
        <taxon>Bacteria</taxon>
        <taxon>Pseudomonadati</taxon>
        <taxon>Pseudomonadota</taxon>
        <taxon>Alphaproteobacteria</taxon>
        <taxon>Rhodospirillales</taxon>
        <taxon>Rhodospirillaceae</taxon>
        <taxon>Ferruginivarius</taxon>
    </lineage>
</organism>
<evidence type="ECO:0000313" key="4">
    <source>
        <dbReference type="Proteomes" id="UP000253941"/>
    </source>
</evidence>
<evidence type="ECO:0000313" key="3">
    <source>
        <dbReference type="EMBL" id="RDD60189.1"/>
    </source>
</evidence>
<reference evidence="3 4" key="1">
    <citation type="submission" date="2018-07" db="EMBL/GenBank/DDBJ databases">
        <title>Venubactetium sediminum gen. nov., sp. nov., isolated from a marine solar saltern.</title>
        <authorList>
            <person name="Wang S."/>
        </authorList>
    </citation>
    <scope>NUCLEOTIDE SEQUENCE [LARGE SCALE GENOMIC DNA]</scope>
    <source>
        <strain evidence="3 4">WD2A32</strain>
    </source>
</reference>
<evidence type="ECO:0000256" key="1">
    <source>
        <dbReference type="SAM" id="MobiDB-lite"/>
    </source>
</evidence>
<accession>A0A369T4E2</accession>
<name>A0A369T4E2_9PROT</name>
<dbReference type="EMBL" id="QPMH01000037">
    <property type="protein sequence ID" value="RDD60189.1"/>
    <property type="molecule type" value="Genomic_DNA"/>
</dbReference>
<dbReference type="AlphaFoldDB" id="A0A369T4E2"/>
<dbReference type="InterPro" id="IPR018720">
    <property type="entry name" value="DUF2249"/>
</dbReference>
<gene>
    <name evidence="3" type="ORF">DRB17_19395</name>
</gene>
<comment type="caution">
    <text evidence="3">The sequence shown here is derived from an EMBL/GenBank/DDBJ whole genome shotgun (WGS) entry which is preliminary data.</text>
</comment>
<dbReference type="Pfam" id="PF10006">
    <property type="entry name" value="DUF2249"/>
    <property type="match status" value="1"/>
</dbReference>
<keyword evidence="4" id="KW-1185">Reference proteome</keyword>
<proteinExistence type="predicted"/>
<feature type="compositionally biased region" description="Low complexity" evidence="1">
    <location>
        <begin position="35"/>
        <end position="51"/>
    </location>
</feature>
<evidence type="ECO:0000259" key="2">
    <source>
        <dbReference type="Pfam" id="PF10006"/>
    </source>
</evidence>
<dbReference type="Proteomes" id="UP000253941">
    <property type="component" value="Unassembled WGS sequence"/>
</dbReference>
<feature type="region of interest" description="Disordered" evidence="1">
    <location>
        <begin position="1"/>
        <end position="56"/>
    </location>
</feature>
<feature type="domain" description="DUF2249" evidence="2">
    <location>
        <begin position="295"/>
        <end position="360"/>
    </location>
</feature>
<sequence length="368" mass="39980">MTICQGRSSGSRRSRAASVSGSRSNRVGFRRTIRRASSSSTRSTGQTGSGRANQPSGVIGVMRRAIPATFSLTSAFACMCISSIRTPENDSYQLDLLILHVLNFEYFQYSGLLNTHIFPVYMCQRECTAFRGCDDCRAQAVIDVATATPRRVRPNDCITFPPHICASATQAIPPCRKVPTRAGRSANPDTASVTREPAIMSRPLDSKSPLFDALMSREDLFDRLLELDGTIARFHRVLLNEETARRLSLADTAAMLGTSPDDLTHLANGGELAELSETDTSAELVEQTDAGPAAVLDTRPIFEAGHEPLLAILDAVAELPPGGALLVQAPFHPVPLRRLLGQRGFHSKAHQRGDSWEVTFVSRETVSS</sequence>
<protein>
    <submittedName>
        <fullName evidence="3">DUF2249 domain-containing protein</fullName>
    </submittedName>
</protein>
<feature type="compositionally biased region" description="Low complexity" evidence="1">
    <location>
        <begin position="16"/>
        <end position="27"/>
    </location>
</feature>